<protein>
    <recommendedName>
        <fullName evidence="4">Lipoprotein</fullName>
    </recommendedName>
</protein>
<evidence type="ECO:0000313" key="3">
    <source>
        <dbReference type="Proteomes" id="UP000013009"/>
    </source>
</evidence>
<dbReference type="OrthoDB" id="6699667at2"/>
<dbReference type="AlphaFoldDB" id="N9PK81"/>
<comment type="caution">
    <text evidence="2">The sequence shown here is derived from an EMBL/GenBank/DDBJ whole genome shotgun (WGS) entry which is preliminary data.</text>
</comment>
<keyword evidence="3" id="KW-1185">Reference proteome</keyword>
<dbReference type="EMBL" id="APRZ01000017">
    <property type="protein sequence ID" value="ENX33974.1"/>
    <property type="molecule type" value="Genomic_DNA"/>
</dbReference>
<evidence type="ECO:0000256" key="1">
    <source>
        <dbReference type="SAM" id="SignalP"/>
    </source>
</evidence>
<feature type="signal peptide" evidence="1">
    <location>
        <begin position="1"/>
        <end position="19"/>
    </location>
</feature>
<feature type="chain" id="PRO_5004149001" description="Lipoprotein" evidence="1">
    <location>
        <begin position="20"/>
        <end position="207"/>
    </location>
</feature>
<sequence length="207" mass="23342">MSKFFGLGLLGLISINLTACGGCSTLAGCNGSDRSPYYITSVSKQVRGISIPPQTKLTYRSQYFRQEFQQTQALKEQNLTGIRLAEDAAILWGGMPVNIFIQFSNPKIQGVSVYPAIGFKSEPSNAFLRLWKSCESDLGIYLKNPNDWSFNPTNMQITSCGRFRQKSQYTEEGFDQDQADKFLWNINQALQQLPRQNSYPVIQRSPK</sequence>
<reference evidence="2 3" key="1">
    <citation type="submission" date="2013-02" db="EMBL/GenBank/DDBJ databases">
        <title>The Genome Sequence of Acinetobacter sp. NIPH 1859.</title>
        <authorList>
            <consortium name="The Broad Institute Genome Sequencing Platform"/>
            <consortium name="The Broad Institute Genome Sequencing Center for Infectious Disease"/>
            <person name="Cerqueira G."/>
            <person name="Feldgarden M."/>
            <person name="Courvalin P."/>
            <person name="Perichon B."/>
            <person name="Grillot-Courvalin C."/>
            <person name="Clermont D."/>
            <person name="Rocha E."/>
            <person name="Yoon E.-J."/>
            <person name="Nemec A."/>
            <person name="Walker B."/>
            <person name="Young S.K."/>
            <person name="Zeng Q."/>
            <person name="Gargeya S."/>
            <person name="Fitzgerald M."/>
            <person name="Haas B."/>
            <person name="Abouelleil A."/>
            <person name="Alvarado L."/>
            <person name="Arachchi H.M."/>
            <person name="Berlin A.M."/>
            <person name="Chapman S.B."/>
            <person name="Dewar J."/>
            <person name="Goldberg J."/>
            <person name="Griggs A."/>
            <person name="Gujja S."/>
            <person name="Hansen M."/>
            <person name="Howarth C."/>
            <person name="Imamovic A."/>
            <person name="Larimer J."/>
            <person name="McCowan C."/>
            <person name="Murphy C."/>
            <person name="Neiman D."/>
            <person name="Pearson M."/>
            <person name="Priest M."/>
            <person name="Roberts A."/>
            <person name="Saif S."/>
            <person name="Shea T."/>
            <person name="Sisk P."/>
            <person name="Sykes S."/>
            <person name="Wortman J."/>
            <person name="Nusbaum C."/>
            <person name="Birren B."/>
        </authorList>
    </citation>
    <scope>NUCLEOTIDE SEQUENCE [LARGE SCALE GENOMIC DNA]</scope>
    <source>
        <strain evidence="2 3">NIPH 1859</strain>
    </source>
</reference>
<dbReference type="PROSITE" id="PS51257">
    <property type="entry name" value="PROKAR_LIPOPROTEIN"/>
    <property type="match status" value="1"/>
</dbReference>
<dbReference type="PATRIC" id="fig|1217695.3.peg.2567"/>
<dbReference type="HOGENOM" id="CLU_123172_0_0_6"/>
<name>N9PK81_9GAMM</name>
<dbReference type="RefSeq" id="WP_005274983.1">
    <property type="nucleotide sequence ID" value="NZ_KB850195.1"/>
</dbReference>
<keyword evidence="1" id="KW-0732">Signal</keyword>
<organism evidence="2 3">
    <name type="scientific">Acinetobacter colistiniresistens</name>
    <dbReference type="NCBI Taxonomy" id="280145"/>
    <lineage>
        <taxon>Bacteria</taxon>
        <taxon>Pseudomonadati</taxon>
        <taxon>Pseudomonadota</taxon>
        <taxon>Gammaproteobacteria</taxon>
        <taxon>Moraxellales</taxon>
        <taxon>Moraxellaceae</taxon>
        <taxon>Acinetobacter</taxon>
    </lineage>
</organism>
<evidence type="ECO:0008006" key="4">
    <source>
        <dbReference type="Google" id="ProtNLM"/>
    </source>
</evidence>
<proteinExistence type="predicted"/>
<gene>
    <name evidence="2" type="ORF">F889_02638</name>
</gene>
<evidence type="ECO:0000313" key="2">
    <source>
        <dbReference type="EMBL" id="ENX33974.1"/>
    </source>
</evidence>
<accession>N9PK81</accession>
<dbReference type="Proteomes" id="UP000013009">
    <property type="component" value="Unassembled WGS sequence"/>
</dbReference>